<evidence type="ECO:0000313" key="1">
    <source>
        <dbReference type="EMBL" id="KAJ1256423.1"/>
    </source>
</evidence>
<organism evidence="1 2">
    <name type="scientific">Paspalum vaginatum</name>
    <name type="common">seashore paspalum</name>
    <dbReference type="NCBI Taxonomy" id="158149"/>
    <lineage>
        <taxon>Eukaryota</taxon>
        <taxon>Viridiplantae</taxon>
        <taxon>Streptophyta</taxon>
        <taxon>Embryophyta</taxon>
        <taxon>Tracheophyta</taxon>
        <taxon>Spermatophyta</taxon>
        <taxon>Magnoliopsida</taxon>
        <taxon>Liliopsida</taxon>
        <taxon>Poales</taxon>
        <taxon>Poaceae</taxon>
        <taxon>PACMAD clade</taxon>
        <taxon>Panicoideae</taxon>
        <taxon>Andropogonodae</taxon>
        <taxon>Paspaleae</taxon>
        <taxon>Paspalinae</taxon>
        <taxon>Paspalum</taxon>
    </lineage>
</organism>
<dbReference type="OrthoDB" id="683552at2759"/>
<evidence type="ECO:0000313" key="2">
    <source>
        <dbReference type="Proteomes" id="UP001164776"/>
    </source>
</evidence>
<dbReference type="Proteomes" id="UP001164776">
    <property type="component" value="Unassembled WGS sequence"/>
</dbReference>
<dbReference type="EMBL" id="MU629517">
    <property type="protein sequence ID" value="KAJ1256423.1"/>
    <property type="molecule type" value="Genomic_DNA"/>
</dbReference>
<keyword evidence="2" id="KW-1185">Reference proteome</keyword>
<dbReference type="PANTHER" id="PTHR33116:SF86">
    <property type="entry name" value="REVERSE TRANSCRIPTASE DOMAIN-CONTAINING PROTEIN"/>
    <property type="match status" value="1"/>
</dbReference>
<dbReference type="AlphaFoldDB" id="A0A9W7XAH9"/>
<proteinExistence type="predicted"/>
<name>A0A9W7XAH9_9POAL</name>
<comment type="caution">
    <text evidence="1">The sequence shown here is derived from an EMBL/GenBank/DDBJ whole genome shotgun (WGS) entry which is preliminary data.</text>
</comment>
<sequence>MINKDNTAAMFSIDTPPDVRNQILTELNISHTTQTDRCLGLPIHIGRSKKKSFEYIKQKIWGRIQGWQERLLSKAGKEILIKAIAQAIPTFAMSCFDLTKGLCDELSSMIARYRWSQQDKTNKIHWIGWPKLTRSKNLGGLGFRDLHAFNMAMLARQGWRLLTMPDSLCAQVLQVKYYPDGNLLEAKPKARISYTWRSILKGLDLVKEGLIWRIGDGNNVNIWTDPCLPRGVTRRVFTPRRGFHFAESGGAD</sequence>
<protein>
    <submittedName>
        <fullName evidence="1">Uncharacterized protein</fullName>
    </submittedName>
</protein>
<accession>A0A9W7XAH9</accession>
<dbReference type="PANTHER" id="PTHR33116">
    <property type="entry name" value="REVERSE TRANSCRIPTASE ZINC-BINDING DOMAIN-CONTAINING PROTEIN-RELATED-RELATED"/>
    <property type="match status" value="1"/>
</dbReference>
<gene>
    <name evidence="1" type="ORF">BS78_K029100</name>
</gene>
<reference evidence="1 2" key="1">
    <citation type="submission" date="2022-10" db="EMBL/GenBank/DDBJ databases">
        <title>WGS assembly of Paspalum vaginatum 540-79.</title>
        <authorList>
            <person name="Sun G."/>
            <person name="Wase N."/>
            <person name="Shu S."/>
            <person name="Jenkins J."/>
            <person name="Zhou B."/>
            <person name="Torres-Rodriguez J."/>
            <person name="Chen C."/>
            <person name="Sandor L."/>
            <person name="Plott C."/>
            <person name="Yoshinga Y."/>
            <person name="Daum C."/>
            <person name="Qi P."/>
            <person name="Barry K."/>
            <person name="Lipzen A."/>
            <person name="Berry L."/>
            <person name="Pedersen C."/>
            <person name="Gottilla T."/>
            <person name="Foltz A."/>
            <person name="Yu H."/>
            <person name="O'Malley R."/>
            <person name="Zhang C."/>
            <person name="Devos K."/>
            <person name="Sigmon B."/>
            <person name="Yu B."/>
            <person name="Obata T."/>
            <person name="Schmutz J."/>
            <person name="Schnable J."/>
        </authorList>
    </citation>
    <scope>NUCLEOTIDE SEQUENCE [LARGE SCALE GENOMIC DNA]</scope>
    <source>
        <strain evidence="2">cv. 540-79</strain>
    </source>
</reference>